<evidence type="ECO:0000313" key="3">
    <source>
        <dbReference type="Proteomes" id="UP000001302"/>
    </source>
</evidence>
<organism evidence="2 3">
    <name type="scientific">Parvularcula bermudensis (strain ATCC BAA-594 / HTCC2503 / KCTC 12087)</name>
    <dbReference type="NCBI Taxonomy" id="314260"/>
    <lineage>
        <taxon>Bacteria</taxon>
        <taxon>Pseudomonadati</taxon>
        <taxon>Pseudomonadota</taxon>
        <taxon>Alphaproteobacteria</taxon>
        <taxon>Parvularculales</taxon>
        <taxon>Parvularculaceae</taxon>
        <taxon>Parvularcula</taxon>
    </lineage>
</organism>
<dbReference type="EMBL" id="CP002156">
    <property type="protein sequence ID" value="ADM10750.1"/>
    <property type="molecule type" value="Genomic_DNA"/>
</dbReference>
<dbReference type="RefSeq" id="WP_013301724.1">
    <property type="nucleotide sequence ID" value="NC_014414.1"/>
</dbReference>
<reference evidence="2 3" key="2">
    <citation type="journal article" date="2011" name="J. Bacteriol.">
        <title>Complete genome sequence of strain HTCC2503T of Parvularcula bermudensis, the type species of the order "Parvularculales" in the class Alphaproteobacteria.</title>
        <authorList>
            <person name="Oh H.M."/>
            <person name="Kang I."/>
            <person name="Vergin K.L."/>
            <person name="Kang D."/>
            <person name="Rhee K.H."/>
            <person name="Giovannoni S.J."/>
            <person name="Cho J.C."/>
        </authorList>
    </citation>
    <scope>NUCLEOTIDE SEQUENCE [LARGE SCALE GENOMIC DNA]</scope>
    <source>
        <strain evidence="3">ATCC BAA-594 / HTCC2503 / KCTC 12087</strain>
    </source>
</reference>
<accession>E0THF8</accession>
<sequence>MRTDFLIVSGDGAIPYFSWGLAKALRSTGGNTHVIGAFWHFLKRRTPEGFARYLEQRLSSFRERGASVQLVGYSFGAVLVHSVPHFSDSVLRQISRVTLIAPAERAGFRFHPAGWWGGHGPDDQPTDPAIANLARMGVSVQVIVGSDDAEQHAGRRLAEIDYVTLPGGHTLRADYAAIATQLTRPLSR</sequence>
<dbReference type="HOGENOM" id="CLU_1439799_0_0_5"/>
<dbReference type="KEGG" id="pbr:PB2503_13564"/>
<reference evidence="3" key="1">
    <citation type="submission" date="2010-08" db="EMBL/GenBank/DDBJ databases">
        <title>Genome sequence of Parvularcula bermudensis HTCC2503.</title>
        <authorList>
            <person name="Kang D.-M."/>
            <person name="Oh H.-M."/>
            <person name="Cho J.-C."/>
        </authorList>
    </citation>
    <scope>NUCLEOTIDE SEQUENCE [LARGE SCALE GENOMIC DNA]</scope>
    <source>
        <strain evidence="3">ATCC BAA-594 / HTCC2503 / KCTC 12087</strain>
    </source>
</reference>
<evidence type="ECO:0000313" key="2">
    <source>
        <dbReference type="EMBL" id="ADM10750.1"/>
    </source>
</evidence>
<dbReference type="InterPro" id="IPR029058">
    <property type="entry name" value="AB_hydrolase_fold"/>
</dbReference>
<dbReference type="InterPro" id="IPR010333">
    <property type="entry name" value="VirJ"/>
</dbReference>
<feature type="domain" description="Bacterial virulence" evidence="1">
    <location>
        <begin position="6"/>
        <end position="184"/>
    </location>
</feature>
<evidence type="ECO:0000259" key="1">
    <source>
        <dbReference type="Pfam" id="PF06057"/>
    </source>
</evidence>
<dbReference type="OrthoDB" id="9807916at2"/>
<name>E0THF8_PARBH</name>
<dbReference type="AlphaFoldDB" id="E0THF8"/>
<protein>
    <submittedName>
        <fullName evidence="2">Virulence protein</fullName>
    </submittedName>
</protein>
<dbReference type="Pfam" id="PF06057">
    <property type="entry name" value="VirJ"/>
    <property type="match status" value="1"/>
</dbReference>
<dbReference type="STRING" id="314260.PB2503_13564"/>
<dbReference type="Proteomes" id="UP000001302">
    <property type="component" value="Chromosome"/>
</dbReference>
<dbReference type="SUPFAM" id="SSF53474">
    <property type="entry name" value="alpha/beta-Hydrolases"/>
    <property type="match status" value="1"/>
</dbReference>
<gene>
    <name evidence="2" type="ordered locus">PB2503_13564</name>
</gene>
<proteinExistence type="predicted"/>
<dbReference type="ESTHER" id="parbh-e0thf8">
    <property type="family name" value="VirJ"/>
</dbReference>
<keyword evidence="3" id="KW-1185">Reference proteome</keyword>
<dbReference type="eggNOG" id="COG3946">
    <property type="taxonomic scope" value="Bacteria"/>
</dbReference>